<evidence type="ECO:0000259" key="11">
    <source>
        <dbReference type="Pfam" id="PF23096"/>
    </source>
</evidence>
<dbReference type="GO" id="GO:0010499">
    <property type="term" value="P:proteasomal ubiquitin-independent protein catabolic process"/>
    <property type="evidence" value="ECO:0007669"/>
    <property type="project" value="TreeGrafter"/>
</dbReference>
<evidence type="ECO:0000259" key="10">
    <source>
        <dbReference type="Pfam" id="PF16507"/>
    </source>
</evidence>
<evidence type="ECO:0000313" key="13">
    <source>
        <dbReference type="Proteomes" id="UP000615446"/>
    </source>
</evidence>
<reference evidence="12" key="1">
    <citation type="submission" date="2019-10" db="EMBL/GenBank/DDBJ databases">
        <title>Conservation and host-specific expression of non-tandemly repeated heterogenous ribosome RNA gene in arbuscular mycorrhizal fungi.</title>
        <authorList>
            <person name="Maeda T."/>
            <person name="Kobayashi Y."/>
            <person name="Nakagawa T."/>
            <person name="Ezawa T."/>
            <person name="Yamaguchi K."/>
            <person name="Bino T."/>
            <person name="Nishimoto Y."/>
            <person name="Shigenobu S."/>
            <person name="Kawaguchi M."/>
        </authorList>
    </citation>
    <scope>NUCLEOTIDE SEQUENCE</scope>
    <source>
        <strain evidence="12">HR1</strain>
    </source>
</reference>
<sequence>MSTFSENLPYASSFEEEADTLLNEIVENLCTSAKAQDWGPGCGFWVKQLNGYLDLQHPLSCQTRAQLARVLFELVITPGIDTSHAEVFSNTCVRLLKKKDKIGPEDLTLPWEPLFDMIYRIYFPKGRQKTLISESKQISAVVRLVEHAQRFFPPEATKDILARVLPLFHANNVGDVFTVQAFLVRFLPIGPSKTPEYSPAKWLPTIFSFWYLVPGLLLFQTEFIDLVARVAEENVVVEDIKPGNIGIFTQHQVKTVFTTGQKMMELPVGSSSNGNNNYGRGGGSFGLSARVDQKAGSAMMLRKKVDKFKMLARFIVYTIFSSPNSSSSQDETTLTHLSNMIQATESFYHPSNFGRWTFSIVRFLQYLGWEFLKRWTDENKPECKTPESRRLTPELRRQFVLTLRSVTFLSMFGKDSLSVGSSQAALKYLAWLEPSLIFPGLLERVYPSLETLTETHRTTSSISALSLLAIPLFSRFHYPAGGKHLAPLLHLTIPGIDMNDPIKTISSLIFITHAIMGVPLRDLTEGNSVESGFRWTGMDIDEREEDNMEIDEQEEDAFCKASTAEFEEWLAKFLRRVFTIFEYLPQQERGKLNLHNMETGLVTVLLHACEIVGIQMSEQLQDMALKMVINFASTTVLQNATKPMGYLCSTLTSPNRSKALAQFIPLCYSNILNELQHGASSTPTTSSTHHIQSDTTLHWYQCILYHVAMSSGSELLKYKKELIELGKEMVQRCRSRKGYMWTGKFIRMMLVALTQIYPLECRNVDPERWNSEEYIKNHHKYWVEPGCHESINIDWHVPTDPEINFAMEIIDIFLKPALNRIEDLMINKTDENGKVLSNRELTHEFCRRFSVVRNCLSGMTTLVEDDGDDETSDFKDEETEAVKPTKSIPAGYCFSDPNDPRRQDARKLRKELGEFLHRLVTYFRTQREDDVESLKILLKMIKIYLTDRGVEKSKYDASKRGYQYAKNMLKTSRHDKRYPRYLLVKRAYQQHLCRLKQNAFGRSRTRLHDNLLKDLVELSLSSYSEIRKIAQSHLTNASRCFIGTKPLIIPILLDALKPTDKPNSERMKGALYLLGSRTYMYTCLRDWRFVPKFISQICQAQHDDKPSVQEMIRKVFYDYLMNYNNTALKTIFTDDLDRAIKQALETLSIAMNEDKYNKIRKKAEDRLAMQKREYYNLVDTLLKLVKSNTLHWRFASMASNFLDLLVRPEAPTTVDLAEYVAKGLTSELPALRRIAISTTTRILFYMKQRTFIKGDLELITLGKSENPLKRTYETPCPLPEGYTDNYLESGLTPVDENNARNMILQDKVSVGWYLWPVKFEVYSPRTATSVMPRLDPYSEAAYQKLLESFESSTFWSTLLSYLSQEISRDREDNFSTSNANLFKSIFQIYEDSFLEIVKPEVTKLCESSEKNQQRAATEILAGIIRGSKHWPLDRSQALWSWLIPLLEQTFNSVTPDSLVYWERFLNYVLRNRDPRRVLPLVDLILSSHIDPTSHASFTEAKELLFVSTLLNSFSWRILPRIQPLLDEYFANIRHPYKQVRDTIAANINLALQIQWYPSAADVTEILESNLQVGECVGFVASKLNGNFQHILSDLVKSLEVWRAEKKPAAAGSSEYGNASKTILAWLYDALTAWQSTGTYPLILPLLPSVFLMQDVNDDQDLQVMATHVLNIIASYPYPPDMVPMMIDKFVEILTESLSWHVRVKALPVLQVFFFKHLFMLSKDKTDKVMDVVSGMLKDNQIEVRQLAAVTLSGLIRCSQREAISKLKDQFTNLLETKIPPRKRTGQAPRAALPPGFQEAVLTRHAAVLGLSCLIDAFPYEVPKWMPEVLVKLAECISDPVPIQTTVKKTFADFRRTHQDSWHEDMKQFTEDQLSILSDMLISPSYYA</sequence>
<dbReference type="OrthoDB" id="17907at2759"/>
<evidence type="ECO:0000256" key="6">
    <source>
        <dbReference type="ARBA" id="ARBA00022763"/>
    </source>
</evidence>
<evidence type="ECO:0000256" key="5">
    <source>
        <dbReference type="ARBA" id="ARBA00022737"/>
    </source>
</evidence>
<dbReference type="InterPro" id="IPR035309">
    <property type="entry name" value="PSME4"/>
</dbReference>
<proteinExistence type="inferred from homology"/>
<evidence type="ECO:0000256" key="2">
    <source>
        <dbReference type="ARBA" id="ARBA00004496"/>
    </source>
</evidence>
<comment type="caution">
    <text evidence="12">The sequence shown here is derived from an EMBL/GenBank/DDBJ whole genome shotgun (WGS) entry which is preliminary data.</text>
</comment>
<dbReference type="GO" id="GO:0070628">
    <property type="term" value="F:proteasome binding"/>
    <property type="evidence" value="ECO:0007669"/>
    <property type="project" value="InterPro"/>
</dbReference>
<dbReference type="InterPro" id="IPR032430">
    <property type="entry name" value="Blm10_mid"/>
</dbReference>
<evidence type="ECO:0000313" key="12">
    <source>
        <dbReference type="EMBL" id="GES77521.1"/>
    </source>
</evidence>
<feature type="domain" description="Proteasome activator complex subunit 4-like HEAT repeat-like" evidence="11">
    <location>
        <begin position="1291"/>
        <end position="1506"/>
    </location>
</feature>
<accession>A0A8H3L2C4</accession>
<dbReference type="PANTHER" id="PTHR32170">
    <property type="entry name" value="PROTEASOME ACTIVATOR COMPLEX SUBUNIT 4"/>
    <property type="match status" value="1"/>
</dbReference>
<dbReference type="InterPro" id="IPR055455">
    <property type="entry name" value="HEAT_PSME4"/>
</dbReference>
<organism evidence="12 13">
    <name type="scientific">Rhizophagus clarus</name>
    <dbReference type="NCBI Taxonomy" id="94130"/>
    <lineage>
        <taxon>Eukaryota</taxon>
        <taxon>Fungi</taxon>
        <taxon>Fungi incertae sedis</taxon>
        <taxon>Mucoromycota</taxon>
        <taxon>Glomeromycotina</taxon>
        <taxon>Glomeromycetes</taxon>
        <taxon>Glomerales</taxon>
        <taxon>Glomeraceae</taxon>
        <taxon>Rhizophagus</taxon>
    </lineage>
</organism>
<dbReference type="GO" id="GO:0005829">
    <property type="term" value="C:cytosol"/>
    <property type="evidence" value="ECO:0007669"/>
    <property type="project" value="TreeGrafter"/>
</dbReference>
<dbReference type="InterPro" id="IPR011989">
    <property type="entry name" value="ARM-like"/>
</dbReference>
<keyword evidence="8" id="KW-0539">Nucleus</keyword>
<keyword evidence="6" id="KW-0227">DNA damage</keyword>
<keyword evidence="5" id="KW-0677">Repeat</keyword>
<evidence type="ECO:0000256" key="4">
    <source>
        <dbReference type="ARBA" id="ARBA00022490"/>
    </source>
</evidence>
<evidence type="ECO:0000256" key="8">
    <source>
        <dbReference type="ARBA" id="ARBA00023242"/>
    </source>
</evidence>
<dbReference type="GO" id="GO:0016607">
    <property type="term" value="C:nuclear speck"/>
    <property type="evidence" value="ECO:0007669"/>
    <property type="project" value="UniProtKB-SubCell"/>
</dbReference>
<evidence type="ECO:0000259" key="9">
    <source>
        <dbReference type="Pfam" id="PF11919"/>
    </source>
</evidence>
<keyword evidence="7" id="KW-0234">DNA repair</keyword>
<dbReference type="SUPFAM" id="SSF48371">
    <property type="entry name" value="ARM repeat"/>
    <property type="match status" value="1"/>
</dbReference>
<dbReference type="GO" id="GO:0016504">
    <property type="term" value="F:peptidase activator activity"/>
    <property type="evidence" value="ECO:0007669"/>
    <property type="project" value="InterPro"/>
</dbReference>
<evidence type="ECO:0000256" key="7">
    <source>
        <dbReference type="ARBA" id="ARBA00023204"/>
    </source>
</evidence>
<comment type="subcellular location">
    <subcellularLocation>
        <location evidence="2">Cytoplasm</location>
    </subcellularLocation>
    <subcellularLocation>
        <location evidence="1">Nucleus speckle</location>
    </subcellularLocation>
</comment>
<dbReference type="Pfam" id="PF23096">
    <property type="entry name" value="HEAT_PSME4"/>
    <property type="match status" value="1"/>
</dbReference>
<protein>
    <submittedName>
        <fullName evidence="12">ARM repeat-containing protein</fullName>
    </submittedName>
</protein>
<gene>
    <name evidence="12" type="ORF">RCL2_000488500</name>
</gene>
<comment type="similarity">
    <text evidence="3">Belongs to the BLM10 family.</text>
</comment>
<feature type="domain" description="Proteasome activator Blm10 middle HEAT repeats region" evidence="10">
    <location>
        <begin position="337"/>
        <end position="862"/>
    </location>
</feature>
<evidence type="ECO:0000256" key="3">
    <source>
        <dbReference type="ARBA" id="ARBA00005739"/>
    </source>
</evidence>
<dbReference type="PANTHER" id="PTHR32170:SF3">
    <property type="entry name" value="PROTEASOME ACTIVATOR COMPLEX SUBUNIT 4"/>
    <property type="match status" value="1"/>
</dbReference>
<dbReference type="Proteomes" id="UP000615446">
    <property type="component" value="Unassembled WGS sequence"/>
</dbReference>
<dbReference type="Gene3D" id="1.25.10.10">
    <property type="entry name" value="Leucine-rich Repeat Variant"/>
    <property type="match status" value="2"/>
</dbReference>
<evidence type="ECO:0000256" key="1">
    <source>
        <dbReference type="ARBA" id="ARBA00004324"/>
    </source>
</evidence>
<dbReference type="GO" id="GO:0006281">
    <property type="term" value="P:DNA repair"/>
    <property type="evidence" value="ECO:0007669"/>
    <property type="project" value="UniProtKB-KW"/>
</dbReference>
<dbReference type="EMBL" id="BLAL01000030">
    <property type="protein sequence ID" value="GES77521.1"/>
    <property type="molecule type" value="Genomic_DNA"/>
</dbReference>
<dbReference type="Pfam" id="PF11919">
    <property type="entry name" value="PSME4_C"/>
    <property type="match status" value="1"/>
</dbReference>
<feature type="domain" description="Proteasome activator complex subunit 4 C-terminal" evidence="9">
    <location>
        <begin position="1801"/>
        <end position="1887"/>
    </location>
</feature>
<dbReference type="Pfam" id="PF16507">
    <property type="entry name" value="HEAT_PSME4_mid"/>
    <property type="match status" value="1"/>
</dbReference>
<keyword evidence="4" id="KW-0963">Cytoplasm</keyword>
<dbReference type="InterPro" id="IPR021843">
    <property type="entry name" value="PSME4_C"/>
</dbReference>
<dbReference type="InterPro" id="IPR016024">
    <property type="entry name" value="ARM-type_fold"/>
</dbReference>
<name>A0A8H3L2C4_9GLOM</name>